<dbReference type="Gene3D" id="3.60.21.10">
    <property type="match status" value="1"/>
</dbReference>
<dbReference type="SMART" id="SM00156">
    <property type="entry name" value="PP2Ac"/>
    <property type="match status" value="1"/>
</dbReference>
<feature type="compositionally biased region" description="Basic and acidic residues" evidence="2">
    <location>
        <begin position="284"/>
        <end position="300"/>
    </location>
</feature>
<accession>A0A422PPN8</accession>
<feature type="compositionally biased region" description="Polar residues" evidence="2">
    <location>
        <begin position="205"/>
        <end position="218"/>
    </location>
</feature>
<dbReference type="InterPro" id="IPR006186">
    <property type="entry name" value="Ser/Thr-sp_prot-phosphatase"/>
</dbReference>
<evidence type="ECO:0000313" key="4">
    <source>
        <dbReference type="EMBL" id="RNF19690.1"/>
    </source>
</evidence>
<comment type="caution">
    <text evidence="4">The sequence shown here is derived from an EMBL/GenBank/DDBJ whole genome shotgun (WGS) entry which is preliminary data.</text>
</comment>
<dbReference type="InterPro" id="IPR050341">
    <property type="entry name" value="PP1_catalytic_subunit"/>
</dbReference>
<dbReference type="CDD" id="cd00144">
    <property type="entry name" value="MPP_PPP_family"/>
    <property type="match status" value="1"/>
</dbReference>
<name>A0A422PPN8_9TRYP</name>
<dbReference type="GO" id="GO:0005634">
    <property type="term" value="C:nucleus"/>
    <property type="evidence" value="ECO:0007669"/>
    <property type="project" value="TreeGrafter"/>
</dbReference>
<sequence length="451" mass="50099">MILEHFLLLAEQAIVSMLMSPLTIRLRSPILCCGDIHGSFADLKFIADNAVPFRHWSLMTTPVLFLGDYVDRGQHDVEVVLYLLSWQALCPETVILLRGNHEDEEVNGDVESYGDSSFRKKCWDFFGGDDGEMFWRRVNDVFATLPLIAIIDGTIFACHGGIPLLRADAERPEAGEGGPRAPQEGQQARGAQKSGEKERAGETPAASSPANGETTGDDSTPHEDFLRFLLNGTSSELSDLRFRCVMPVKDDDTVTAQYRRLVRELLWNDPVSASSVACDTPLMRSEDENEKQTSEQQVRRHDQFDVHGFRSNIGRGDDRNTIREFTASALESFMRRWGFTMLIRAHQQKMAGLEMGFSGRVITLFSCCNYLDDKNRAGACIILNEEVHPVSWRRSVVCCAAAGRPQLQRGPAGSGVWSSGSLPESLSSTTDRFLEKPLVPSYVGSAFVRVG</sequence>
<reference evidence="4 5" key="1">
    <citation type="journal article" date="2018" name="BMC Genomics">
        <title>Genomic comparison of Trypanosoma conorhini and Trypanosoma rangeli to Trypanosoma cruzi strains of high and low virulence.</title>
        <authorList>
            <person name="Bradwell K.R."/>
            <person name="Koparde V.N."/>
            <person name="Matveyev A.V."/>
            <person name="Serrano M.G."/>
            <person name="Alves J.M."/>
            <person name="Parikh H."/>
            <person name="Huang B."/>
            <person name="Lee V."/>
            <person name="Espinosa-Alvarez O."/>
            <person name="Ortiz P.A."/>
            <person name="Costa-Martins A.G."/>
            <person name="Teixeira M.M."/>
            <person name="Buck G.A."/>
        </authorList>
    </citation>
    <scope>NUCLEOTIDE SEQUENCE [LARGE SCALE GENOMIC DNA]</scope>
    <source>
        <strain evidence="4 5">025E</strain>
    </source>
</reference>
<feature type="region of interest" description="Disordered" evidence="2">
    <location>
        <begin position="278"/>
        <end position="300"/>
    </location>
</feature>
<dbReference type="SUPFAM" id="SSF56300">
    <property type="entry name" value="Metallo-dependent phosphatases"/>
    <property type="match status" value="1"/>
</dbReference>
<evidence type="ECO:0000259" key="3">
    <source>
        <dbReference type="PROSITE" id="PS00125"/>
    </source>
</evidence>
<dbReference type="EC" id="3.1.3.16" evidence="1"/>
<dbReference type="PANTHER" id="PTHR11668">
    <property type="entry name" value="SERINE/THREONINE PROTEIN PHOSPHATASE"/>
    <property type="match status" value="1"/>
</dbReference>
<dbReference type="PROSITE" id="PS00125">
    <property type="entry name" value="SER_THR_PHOSPHATASE"/>
    <property type="match status" value="1"/>
</dbReference>
<keyword evidence="1 4" id="KW-0378">Hydrolase</keyword>
<dbReference type="Pfam" id="PF00149">
    <property type="entry name" value="Metallophos"/>
    <property type="match status" value="1"/>
</dbReference>
<dbReference type="GO" id="GO:0005737">
    <property type="term" value="C:cytoplasm"/>
    <property type="evidence" value="ECO:0007669"/>
    <property type="project" value="TreeGrafter"/>
</dbReference>
<feature type="domain" description="Serine/threonine specific protein phosphatases" evidence="3">
    <location>
        <begin position="97"/>
        <end position="102"/>
    </location>
</feature>
<dbReference type="PANTHER" id="PTHR11668:SF496">
    <property type="entry name" value="SERINE_THREONINE-PROTEIN PHOSPHATASE"/>
    <property type="match status" value="1"/>
</dbReference>
<dbReference type="OrthoDB" id="10267127at2759"/>
<dbReference type="AlphaFoldDB" id="A0A422PPN8"/>
<dbReference type="Proteomes" id="UP000284403">
    <property type="component" value="Unassembled WGS sequence"/>
</dbReference>
<dbReference type="GO" id="GO:0004722">
    <property type="term" value="F:protein serine/threonine phosphatase activity"/>
    <property type="evidence" value="ECO:0007669"/>
    <property type="project" value="UniProtKB-EC"/>
</dbReference>
<keyword evidence="5" id="KW-1185">Reference proteome</keyword>
<gene>
    <name evidence="4" type="ORF">Tco025E_03992</name>
</gene>
<organism evidence="4 5">
    <name type="scientific">Trypanosoma conorhini</name>
    <dbReference type="NCBI Taxonomy" id="83891"/>
    <lineage>
        <taxon>Eukaryota</taxon>
        <taxon>Discoba</taxon>
        <taxon>Euglenozoa</taxon>
        <taxon>Kinetoplastea</taxon>
        <taxon>Metakinetoplastina</taxon>
        <taxon>Trypanosomatida</taxon>
        <taxon>Trypanosomatidae</taxon>
        <taxon>Trypanosoma</taxon>
    </lineage>
</organism>
<dbReference type="RefSeq" id="XP_029228922.1">
    <property type="nucleotide sequence ID" value="XM_029370907.1"/>
</dbReference>
<dbReference type="EMBL" id="MKKU01000198">
    <property type="protein sequence ID" value="RNF19690.1"/>
    <property type="molecule type" value="Genomic_DNA"/>
</dbReference>
<evidence type="ECO:0000256" key="1">
    <source>
        <dbReference type="RuleBase" id="RU004273"/>
    </source>
</evidence>
<proteinExistence type="inferred from homology"/>
<dbReference type="InterPro" id="IPR004843">
    <property type="entry name" value="Calcineurin-like_PHP"/>
</dbReference>
<comment type="similarity">
    <text evidence="1">Belongs to the PPP phosphatase family.</text>
</comment>
<comment type="catalytic activity">
    <reaction evidence="1">
        <text>O-phospho-L-threonyl-[protein] + H2O = L-threonyl-[protein] + phosphate</text>
        <dbReference type="Rhea" id="RHEA:47004"/>
        <dbReference type="Rhea" id="RHEA-COMP:11060"/>
        <dbReference type="Rhea" id="RHEA-COMP:11605"/>
        <dbReference type="ChEBI" id="CHEBI:15377"/>
        <dbReference type="ChEBI" id="CHEBI:30013"/>
        <dbReference type="ChEBI" id="CHEBI:43474"/>
        <dbReference type="ChEBI" id="CHEBI:61977"/>
        <dbReference type="EC" id="3.1.3.16"/>
    </reaction>
</comment>
<feature type="region of interest" description="Disordered" evidence="2">
    <location>
        <begin position="171"/>
        <end position="223"/>
    </location>
</feature>
<dbReference type="InterPro" id="IPR029052">
    <property type="entry name" value="Metallo-depent_PP-like"/>
</dbReference>
<protein>
    <recommendedName>
        <fullName evidence="1">Serine/threonine-protein phosphatase</fullName>
        <ecNumber evidence="1">3.1.3.16</ecNumber>
    </recommendedName>
</protein>
<evidence type="ECO:0000256" key="2">
    <source>
        <dbReference type="SAM" id="MobiDB-lite"/>
    </source>
</evidence>
<dbReference type="PRINTS" id="PR00114">
    <property type="entry name" value="STPHPHTASE"/>
</dbReference>
<evidence type="ECO:0000313" key="5">
    <source>
        <dbReference type="Proteomes" id="UP000284403"/>
    </source>
</evidence>
<dbReference type="GeneID" id="40317603"/>